<name>A0AAE1RTL2_9SOLA</name>
<sequence>MTIGFSSATPSEKILLDKYSHADSYQTVKRKLHTLYPVYYRLSITQKNSIRLYEVIDQPANHVSRLTTLGKPCVTGSTKKVYAGDRTRDLAVPRSTATPTWLPLRVSKADFEFTKGRSEKVFRWEK</sequence>
<evidence type="ECO:0000313" key="1">
    <source>
        <dbReference type="EMBL" id="KAK4357390.1"/>
    </source>
</evidence>
<organism evidence="1 2">
    <name type="scientific">Anisodus tanguticus</name>
    <dbReference type="NCBI Taxonomy" id="243964"/>
    <lineage>
        <taxon>Eukaryota</taxon>
        <taxon>Viridiplantae</taxon>
        <taxon>Streptophyta</taxon>
        <taxon>Embryophyta</taxon>
        <taxon>Tracheophyta</taxon>
        <taxon>Spermatophyta</taxon>
        <taxon>Magnoliopsida</taxon>
        <taxon>eudicotyledons</taxon>
        <taxon>Gunneridae</taxon>
        <taxon>Pentapetalae</taxon>
        <taxon>asterids</taxon>
        <taxon>lamiids</taxon>
        <taxon>Solanales</taxon>
        <taxon>Solanaceae</taxon>
        <taxon>Solanoideae</taxon>
        <taxon>Hyoscyameae</taxon>
        <taxon>Anisodus</taxon>
    </lineage>
</organism>
<dbReference type="Proteomes" id="UP001291623">
    <property type="component" value="Unassembled WGS sequence"/>
</dbReference>
<dbReference type="AlphaFoldDB" id="A0AAE1RTL2"/>
<reference evidence="1" key="1">
    <citation type="submission" date="2023-12" db="EMBL/GenBank/DDBJ databases">
        <title>Genome assembly of Anisodus tanguticus.</title>
        <authorList>
            <person name="Wang Y.-J."/>
        </authorList>
    </citation>
    <scope>NUCLEOTIDE SEQUENCE</scope>
    <source>
        <strain evidence="1">KB-2021</strain>
        <tissue evidence="1">Leaf</tissue>
    </source>
</reference>
<protein>
    <submittedName>
        <fullName evidence="1">Uncharacterized protein</fullName>
    </submittedName>
</protein>
<accession>A0AAE1RTL2</accession>
<keyword evidence="2" id="KW-1185">Reference proteome</keyword>
<comment type="caution">
    <text evidence="1">The sequence shown here is derived from an EMBL/GenBank/DDBJ whole genome shotgun (WGS) entry which is preliminary data.</text>
</comment>
<gene>
    <name evidence="1" type="ORF">RND71_023000</name>
</gene>
<proteinExistence type="predicted"/>
<evidence type="ECO:0000313" key="2">
    <source>
        <dbReference type="Proteomes" id="UP001291623"/>
    </source>
</evidence>
<dbReference type="EMBL" id="JAVYJV010000012">
    <property type="protein sequence ID" value="KAK4357390.1"/>
    <property type="molecule type" value="Genomic_DNA"/>
</dbReference>